<keyword evidence="2" id="KW-1185">Reference proteome</keyword>
<proteinExistence type="predicted"/>
<evidence type="ECO:0000313" key="1">
    <source>
        <dbReference type="EMBL" id="MFM9330047.1"/>
    </source>
</evidence>
<protein>
    <submittedName>
        <fullName evidence="1">Aminopeptidase</fullName>
    </submittedName>
</protein>
<sequence>MKPSFEVCLERYAGLVIKIGAALRKGQSLWINSNLDSAPFARLLATKAYEAGAAHVQMDWVDEASTRIRYELAPEDSLRTPPEWRTKAMEAHMEAGGSFLQIYAPNPSLLKGIAPERLAIGNKAQAEAMQGFRRYVNQNLNAWSMASVPTPAWAAAVFPELSWEEAEEALWDRIFQVNRVYEEDPAAAWEAHLAALNRRKDYMNAKRYRRLHYKGPGTDLTIGLPEGHIWKAATSETPDGIVFLPNMPTEEIFTMPHKDEVNGTVASTLPLPYAGRVIDGFSLTFTDGAVTGFSAKEGYEPLKSLIEMDEGSRRLGEVALVPHHSPISNLGITFYNTMFDENAACHLALGNAYAFTLENGTAMNKDELASRGANTSLAHVDFMMGSGELDIDGETADGTLEPVFRKGNWAFS</sequence>
<reference evidence="1" key="1">
    <citation type="submission" date="2024-12" db="EMBL/GenBank/DDBJ databases">
        <authorList>
            <person name="Wu N."/>
        </authorList>
    </citation>
    <scope>NUCLEOTIDE SEQUENCE</scope>
    <source>
        <strain evidence="1">P15</strain>
    </source>
</reference>
<name>A0ACC7P408_9BACL</name>
<accession>A0ACC7P408</accession>
<keyword evidence="1" id="KW-0378">Hydrolase</keyword>
<evidence type="ECO:0000313" key="2">
    <source>
        <dbReference type="Proteomes" id="UP001631969"/>
    </source>
</evidence>
<keyword evidence="1" id="KW-0645">Protease</keyword>
<gene>
    <name evidence="1" type="ORF">ACI1P1_17250</name>
</gene>
<organism evidence="1 2">
    <name type="scientific">Paenibacillus mesotrionivorans</name>
    <dbReference type="NCBI Taxonomy" id="3160968"/>
    <lineage>
        <taxon>Bacteria</taxon>
        <taxon>Bacillati</taxon>
        <taxon>Bacillota</taxon>
        <taxon>Bacilli</taxon>
        <taxon>Bacillales</taxon>
        <taxon>Paenibacillaceae</taxon>
        <taxon>Paenibacillus</taxon>
    </lineage>
</organism>
<comment type="caution">
    <text evidence="1">The sequence shown here is derived from an EMBL/GenBank/DDBJ whole genome shotgun (WGS) entry which is preliminary data.</text>
</comment>
<dbReference type="EMBL" id="JBJURJ010000011">
    <property type="protein sequence ID" value="MFM9330047.1"/>
    <property type="molecule type" value="Genomic_DNA"/>
</dbReference>
<keyword evidence="1" id="KW-0031">Aminopeptidase</keyword>
<dbReference type="Proteomes" id="UP001631969">
    <property type="component" value="Unassembled WGS sequence"/>
</dbReference>